<dbReference type="CDD" id="cd12530">
    <property type="entry name" value="RRM3_EAR1_like"/>
    <property type="match status" value="1"/>
</dbReference>
<dbReference type="InterPro" id="IPR034458">
    <property type="entry name" value="EAR1-like_RRM3"/>
</dbReference>
<sequence length="581" mass="64861">MNSGNLDPGAEEFRPTFHPQITLLHPQVYYPTPPPVPYVVGGVGYPAPAQAYVRLTSAPYPPFSATPTRTLLLSSVPNESTESTVRNSLQVFGEIRAVDMERLFQESILTVHYYDLRHAQSALVQIREQHMQHYSNPTVVVSPPGVIPGLINSSPVWAQFGVPAEVNQGTIVLFNLDSGVSATDIKALSEAFGAVKELRETPSKKNQRFVEFFDTRDAARAVTELDGKEINGKRLLVEFSRPGGHRRRFNTINNNPNINHYFNPINPNFYTKIGDYPQPLLPPQLPLVQKPFDRSVSDASSSSNSSAKPHNSVKSSVVVSPMGSSSPKKVKKGENKKLQQGVGKNGGRSNRCNFKGKSKSVESCFYICEGKMVESNYIRDPRTTVMIKNIPNKYSQKLLLNMLDNHCNHCNQQIGDDQDQPLSSYDFVYLPIDFNNKCNVGYGFVNLTSPQATLRFYKAFHQQRWEVFNTRKICEVTYARLQGLEALKEHFKNSKFSCVTDEYLPVVFSPPRDGKHATEPMAIGNHAAEDEEVIKKINEEDEEEDDEILVDEASRHLGKLGLGLERSNSNTSSTSSTITSS</sequence>
<evidence type="ECO:0000313" key="6">
    <source>
        <dbReference type="Proteomes" id="UP000541444"/>
    </source>
</evidence>
<dbReference type="PANTHER" id="PTHR23189">
    <property type="entry name" value="RNA RECOGNITION MOTIF-CONTAINING"/>
    <property type="match status" value="1"/>
</dbReference>
<evidence type="ECO:0000256" key="1">
    <source>
        <dbReference type="ARBA" id="ARBA00022884"/>
    </source>
</evidence>
<dbReference type="AlphaFoldDB" id="A0A7J7MRQ4"/>
<feature type="region of interest" description="Disordered" evidence="3">
    <location>
        <begin position="560"/>
        <end position="581"/>
    </location>
</feature>
<dbReference type="InterPro" id="IPR000504">
    <property type="entry name" value="RRM_dom"/>
</dbReference>
<protein>
    <recommendedName>
        <fullName evidence="4">RRM domain-containing protein</fullName>
    </recommendedName>
</protein>
<reference evidence="5 6" key="1">
    <citation type="journal article" date="2020" name="IScience">
        <title>Genome Sequencing of the Endangered Kingdonia uniflora (Circaeasteraceae, Ranunculales) Reveals Potential Mechanisms of Evolutionary Specialization.</title>
        <authorList>
            <person name="Sun Y."/>
            <person name="Deng T."/>
            <person name="Zhang A."/>
            <person name="Moore M.J."/>
            <person name="Landis J.B."/>
            <person name="Lin N."/>
            <person name="Zhang H."/>
            <person name="Zhang X."/>
            <person name="Huang J."/>
            <person name="Zhang X."/>
            <person name="Sun H."/>
            <person name="Wang H."/>
        </authorList>
    </citation>
    <scope>NUCLEOTIDE SEQUENCE [LARGE SCALE GENOMIC DNA]</scope>
    <source>
        <strain evidence="5">TB1705</strain>
        <tissue evidence="5">Leaf</tissue>
    </source>
</reference>
<dbReference type="Proteomes" id="UP000541444">
    <property type="component" value="Unassembled WGS sequence"/>
</dbReference>
<evidence type="ECO:0000259" key="4">
    <source>
        <dbReference type="PROSITE" id="PS50102"/>
    </source>
</evidence>
<name>A0A7J7MRQ4_9MAGN</name>
<dbReference type="PROSITE" id="PS50102">
    <property type="entry name" value="RRM"/>
    <property type="match status" value="1"/>
</dbReference>
<evidence type="ECO:0000256" key="3">
    <source>
        <dbReference type="SAM" id="MobiDB-lite"/>
    </source>
</evidence>
<organism evidence="5 6">
    <name type="scientific">Kingdonia uniflora</name>
    <dbReference type="NCBI Taxonomy" id="39325"/>
    <lineage>
        <taxon>Eukaryota</taxon>
        <taxon>Viridiplantae</taxon>
        <taxon>Streptophyta</taxon>
        <taxon>Embryophyta</taxon>
        <taxon>Tracheophyta</taxon>
        <taxon>Spermatophyta</taxon>
        <taxon>Magnoliopsida</taxon>
        <taxon>Ranunculales</taxon>
        <taxon>Circaeasteraceae</taxon>
        <taxon>Kingdonia</taxon>
    </lineage>
</organism>
<keyword evidence="6" id="KW-1185">Reference proteome</keyword>
<dbReference type="GO" id="GO:0003723">
    <property type="term" value="F:RNA binding"/>
    <property type="evidence" value="ECO:0007669"/>
    <property type="project" value="UniProtKB-UniRule"/>
</dbReference>
<feature type="compositionally biased region" description="Low complexity" evidence="3">
    <location>
        <begin position="297"/>
        <end position="327"/>
    </location>
</feature>
<dbReference type="OrthoDB" id="417481at2759"/>
<dbReference type="Pfam" id="PF04059">
    <property type="entry name" value="RRM_2"/>
    <property type="match status" value="1"/>
</dbReference>
<feature type="region of interest" description="Disordered" evidence="3">
    <location>
        <begin position="293"/>
        <end position="352"/>
    </location>
</feature>
<dbReference type="SUPFAM" id="SSF54928">
    <property type="entry name" value="RNA-binding domain, RBD"/>
    <property type="match status" value="2"/>
</dbReference>
<dbReference type="InterPro" id="IPR035979">
    <property type="entry name" value="RBD_domain_sf"/>
</dbReference>
<evidence type="ECO:0000256" key="2">
    <source>
        <dbReference type="PROSITE-ProRule" id="PRU00176"/>
    </source>
</evidence>
<feature type="domain" description="RRM" evidence="4">
    <location>
        <begin position="169"/>
        <end position="242"/>
    </location>
</feature>
<evidence type="ECO:0000313" key="5">
    <source>
        <dbReference type="EMBL" id="KAF6157534.1"/>
    </source>
</evidence>
<feature type="compositionally biased region" description="Low complexity" evidence="3">
    <location>
        <begin position="567"/>
        <end position="581"/>
    </location>
</feature>
<dbReference type="InterPro" id="IPR007201">
    <property type="entry name" value="Mei2-like_Rrm_C"/>
</dbReference>
<gene>
    <name evidence="5" type="ORF">GIB67_004472</name>
</gene>
<comment type="caution">
    <text evidence="5">The sequence shown here is derived from an EMBL/GenBank/DDBJ whole genome shotgun (WGS) entry which is preliminary data.</text>
</comment>
<keyword evidence="1 2" id="KW-0694">RNA-binding</keyword>
<dbReference type="Gene3D" id="3.30.70.330">
    <property type="match status" value="1"/>
</dbReference>
<accession>A0A7J7MRQ4</accession>
<dbReference type="Pfam" id="PF00076">
    <property type="entry name" value="RRM_1"/>
    <property type="match status" value="1"/>
</dbReference>
<proteinExistence type="predicted"/>
<dbReference type="SMART" id="SM00360">
    <property type="entry name" value="RRM"/>
    <property type="match status" value="2"/>
</dbReference>
<dbReference type="FunFam" id="3.30.70.330:FF:001402">
    <property type="entry name" value="Terminal EAR1-like 1"/>
    <property type="match status" value="1"/>
</dbReference>
<dbReference type="InterPro" id="IPR012677">
    <property type="entry name" value="Nucleotide-bd_a/b_plait_sf"/>
</dbReference>
<dbReference type="EMBL" id="JACGCM010001275">
    <property type="protein sequence ID" value="KAF6157534.1"/>
    <property type="molecule type" value="Genomic_DNA"/>
</dbReference>